<comment type="caution">
    <text evidence="9">The sequence shown here is derived from an EMBL/GenBank/DDBJ whole genome shotgun (WGS) entry which is preliminary data.</text>
</comment>
<name>A0A553N9U1_TIGCA</name>
<sequence>MDFTAALLTTVREHHNYQSVDLLHLVVQNWIVFQRSTFDYFDDQGDPYTSHLFLIEVCTGRFIHRAQGMKLEEGITLDMNRLASKLLEAFQGTRLCQGWSVQDVPANHPTFRVREYPVPRCVSNDCQHLYKPCKSEVELGQLSPSKNRSICPPCEKMNDGSGEALDITIDDDLNDSNEELTDEHPDAISYDILQDLEDCEPDLKIFSESDIDEDDLALKRPRFAQPEKMAMECAFCSNESSQSCDCGTKDEKPMGDLHELDGISYKKKAKRQRKEFKCNHCSKVFPTKSFYARHQREKRLVGCPHCSKKIVTFWELKQHLSRFHPDSSQENLHPLWDNDEDEATMQYPKICFTCDRLCNGNIMMSRHKELYHELGDHKCAECLEPCLTFYDLIIHSYQAHSKAIPHISPYTQGLHFKTHTNGKVEVTRQNFACHFCFATFKFDSEHTKHMRKCHAWGQFECRACDEVGHYSQDISAHMRDFHPQKPEVKCPNCSSIVTLQTDEEAFIVHYRGCKFKGFKKTKTNKTSSKIHRGTRRRADFQCHYCGKEYASKTTLQNHVQQHEGVERFKCTFCDYGTNVKAVLIDHEKHHLRERGLTNEDTGMQLYYDCDQCDKKFAQQSGLRSHRKRVHQGIKKNHPCKDCGEVFTNLQGYYRHKRQRHGFVSKQIGRKGRKPLD</sequence>
<proteinExistence type="predicted"/>
<dbReference type="InterPro" id="IPR013087">
    <property type="entry name" value="Znf_C2H2_type"/>
</dbReference>
<dbReference type="GO" id="GO:0008270">
    <property type="term" value="F:zinc ion binding"/>
    <property type="evidence" value="ECO:0007669"/>
    <property type="project" value="UniProtKB-KW"/>
</dbReference>
<dbReference type="InterPro" id="IPR036236">
    <property type="entry name" value="Znf_C2H2_sf"/>
</dbReference>
<dbReference type="SUPFAM" id="SSF57667">
    <property type="entry name" value="beta-beta-alpha zinc fingers"/>
    <property type="match status" value="3"/>
</dbReference>
<evidence type="ECO:0000256" key="3">
    <source>
        <dbReference type="ARBA" id="ARBA00022737"/>
    </source>
</evidence>
<dbReference type="STRING" id="6832.A0A553N9U1"/>
<gene>
    <name evidence="9" type="ORF">TCAL_07437</name>
</gene>
<keyword evidence="3" id="KW-0677">Repeat</keyword>
<evidence type="ECO:0000313" key="10">
    <source>
        <dbReference type="Proteomes" id="UP000318571"/>
    </source>
</evidence>
<dbReference type="Pfam" id="PF13894">
    <property type="entry name" value="zf-C2H2_4"/>
    <property type="match status" value="1"/>
</dbReference>
<keyword evidence="2" id="KW-0479">Metal-binding</keyword>
<keyword evidence="6" id="KW-0539">Nucleus</keyword>
<dbReference type="GO" id="GO:0001228">
    <property type="term" value="F:DNA-binding transcription activator activity, RNA polymerase II-specific"/>
    <property type="evidence" value="ECO:0007669"/>
    <property type="project" value="TreeGrafter"/>
</dbReference>
<feature type="domain" description="C2H2-type" evidence="8">
    <location>
        <begin position="540"/>
        <end position="567"/>
    </location>
</feature>
<feature type="domain" description="C2H2-type" evidence="8">
    <location>
        <begin position="568"/>
        <end position="595"/>
    </location>
</feature>
<dbReference type="GO" id="GO:0005634">
    <property type="term" value="C:nucleus"/>
    <property type="evidence" value="ECO:0007669"/>
    <property type="project" value="UniProtKB-SubCell"/>
</dbReference>
<evidence type="ECO:0000259" key="8">
    <source>
        <dbReference type="PROSITE" id="PS50157"/>
    </source>
</evidence>
<evidence type="ECO:0000256" key="7">
    <source>
        <dbReference type="PROSITE-ProRule" id="PRU00042"/>
    </source>
</evidence>
<dbReference type="OrthoDB" id="8685330at2759"/>
<dbReference type="PROSITE" id="PS50157">
    <property type="entry name" value="ZINC_FINGER_C2H2_2"/>
    <property type="match status" value="5"/>
</dbReference>
<dbReference type="Pfam" id="PF00096">
    <property type="entry name" value="zf-C2H2"/>
    <property type="match status" value="3"/>
</dbReference>
<dbReference type="PANTHER" id="PTHR24376:SF235">
    <property type="entry name" value="C2H2-TYPE DOMAIN-CONTAINING PROTEIN"/>
    <property type="match status" value="1"/>
</dbReference>
<organism evidence="9 10">
    <name type="scientific">Tigriopus californicus</name>
    <name type="common">Marine copepod</name>
    <dbReference type="NCBI Taxonomy" id="6832"/>
    <lineage>
        <taxon>Eukaryota</taxon>
        <taxon>Metazoa</taxon>
        <taxon>Ecdysozoa</taxon>
        <taxon>Arthropoda</taxon>
        <taxon>Crustacea</taxon>
        <taxon>Multicrustacea</taxon>
        <taxon>Hexanauplia</taxon>
        <taxon>Copepoda</taxon>
        <taxon>Harpacticoida</taxon>
        <taxon>Harpacticidae</taxon>
        <taxon>Tigriopus</taxon>
    </lineage>
</organism>
<dbReference type="Proteomes" id="UP000318571">
    <property type="component" value="Chromosome 8"/>
</dbReference>
<evidence type="ECO:0000256" key="6">
    <source>
        <dbReference type="ARBA" id="ARBA00023242"/>
    </source>
</evidence>
<dbReference type="SMART" id="SM00355">
    <property type="entry name" value="ZnF_C2H2"/>
    <property type="match status" value="10"/>
</dbReference>
<dbReference type="EMBL" id="VCGU01000459">
    <property type="protein sequence ID" value="TRY62193.1"/>
    <property type="molecule type" value="Genomic_DNA"/>
</dbReference>
<dbReference type="Gene3D" id="3.30.160.60">
    <property type="entry name" value="Classic Zinc Finger"/>
    <property type="match status" value="3"/>
</dbReference>
<evidence type="ECO:0000256" key="2">
    <source>
        <dbReference type="ARBA" id="ARBA00022723"/>
    </source>
</evidence>
<reference evidence="9 10" key="1">
    <citation type="journal article" date="2018" name="Nat. Ecol. Evol.">
        <title>Genomic signatures of mitonuclear coevolution across populations of Tigriopus californicus.</title>
        <authorList>
            <person name="Barreto F.S."/>
            <person name="Watson E.T."/>
            <person name="Lima T.G."/>
            <person name="Willett C.S."/>
            <person name="Edmands S."/>
            <person name="Li W."/>
            <person name="Burton R.S."/>
        </authorList>
    </citation>
    <scope>NUCLEOTIDE SEQUENCE [LARGE SCALE GENOMIC DNA]</scope>
    <source>
        <strain evidence="9 10">San Diego</strain>
    </source>
</reference>
<keyword evidence="4 7" id="KW-0863">Zinc-finger</keyword>
<accession>A0A553N9U1</accession>
<evidence type="ECO:0000256" key="1">
    <source>
        <dbReference type="ARBA" id="ARBA00004123"/>
    </source>
</evidence>
<keyword evidence="10" id="KW-1185">Reference proteome</keyword>
<feature type="domain" description="C2H2-type" evidence="8">
    <location>
        <begin position="276"/>
        <end position="310"/>
    </location>
</feature>
<feature type="domain" description="C2H2-type" evidence="8">
    <location>
        <begin position="637"/>
        <end position="660"/>
    </location>
</feature>
<evidence type="ECO:0000256" key="5">
    <source>
        <dbReference type="ARBA" id="ARBA00022833"/>
    </source>
</evidence>
<dbReference type="OMA" id="PCRCHEC"/>
<protein>
    <recommendedName>
        <fullName evidence="8">C2H2-type domain-containing protein</fullName>
    </recommendedName>
</protein>
<dbReference type="PANTHER" id="PTHR24376">
    <property type="entry name" value="ZINC FINGER PROTEIN"/>
    <property type="match status" value="1"/>
</dbReference>
<dbReference type="PROSITE" id="PS00028">
    <property type="entry name" value="ZINC_FINGER_C2H2_1"/>
    <property type="match status" value="5"/>
</dbReference>
<keyword evidence="5" id="KW-0862">Zinc</keyword>
<dbReference type="GO" id="GO:0000978">
    <property type="term" value="F:RNA polymerase II cis-regulatory region sequence-specific DNA binding"/>
    <property type="evidence" value="ECO:0007669"/>
    <property type="project" value="TreeGrafter"/>
</dbReference>
<feature type="domain" description="C2H2-type" evidence="8">
    <location>
        <begin position="607"/>
        <end position="635"/>
    </location>
</feature>
<comment type="subcellular location">
    <subcellularLocation>
        <location evidence="1">Nucleus</location>
    </subcellularLocation>
</comment>
<evidence type="ECO:0000313" key="9">
    <source>
        <dbReference type="EMBL" id="TRY62193.1"/>
    </source>
</evidence>
<evidence type="ECO:0000256" key="4">
    <source>
        <dbReference type="ARBA" id="ARBA00022771"/>
    </source>
</evidence>
<dbReference type="AlphaFoldDB" id="A0A553N9U1"/>